<evidence type="ECO:0000313" key="2">
    <source>
        <dbReference type="Proteomes" id="UP001500751"/>
    </source>
</evidence>
<reference evidence="2" key="1">
    <citation type="journal article" date="2019" name="Int. J. Syst. Evol. Microbiol.">
        <title>The Global Catalogue of Microorganisms (GCM) 10K type strain sequencing project: providing services to taxonomists for standard genome sequencing and annotation.</title>
        <authorList>
            <consortium name="The Broad Institute Genomics Platform"/>
            <consortium name="The Broad Institute Genome Sequencing Center for Infectious Disease"/>
            <person name="Wu L."/>
            <person name="Ma J."/>
        </authorList>
    </citation>
    <scope>NUCLEOTIDE SEQUENCE [LARGE SCALE GENOMIC DNA]</scope>
    <source>
        <strain evidence="2">JCM 16014</strain>
    </source>
</reference>
<organism evidence="1 2">
    <name type="scientific">Catenulispora yoronensis</name>
    <dbReference type="NCBI Taxonomy" id="450799"/>
    <lineage>
        <taxon>Bacteria</taxon>
        <taxon>Bacillati</taxon>
        <taxon>Actinomycetota</taxon>
        <taxon>Actinomycetes</taxon>
        <taxon>Catenulisporales</taxon>
        <taxon>Catenulisporaceae</taxon>
        <taxon>Catenulispora</taxon>
    </lineage>
</organism>
<accession>A0ABP5G1L4</accession>
<gene>
    <name evidence="1" type="ORF">GCM10009839_45250</name>
</gene>
<proteinExistence type="predicted"/>
<comment type="caution">
    <text evidence="1">The sequence shown here is derived from an EMBL/GenBank/DDBJ whole genome shotgun (WGS) entry which is preliminary data.</text>
</comment>
<evidence type="ECO:0000313" key="1">
    <source>
        <dbReference type="EMBL" id="GAA2038594.1"/>
    </source>
</evidence>
<protein>
    <submittedName>
        <fullName evidence="1">Uncharacterized protein</fullName>
    </submittedName>
</protein>
<sequence length="112" mass="11443">MCDNTRLAGMAQGVAMRREKAHLPKGARCRVGPPGGVTALQPVSEVNESTAGRLCQGTAGGLLTGGERSSATIGRTSARRDEIVSAMIQTESIGGTVLRSGRDPDLSPPGLG</sequence>
<dbReference type="Proteomes" id="UP001500751">
    <property type="component" value="Unassembled WGS sequence"/>
</dbReference>
<dbReference type="EMBL" id="BAAAQN010000027">
    <property type="protein sequence ID" value="GAA2038594.1"/>
    <property type="molecule type" value="Genomic_DNA"/>
</dbReference>
<keyword evidence="2" id="KW-1185">Reference proteome</keyword>
<name>A0ABP5G1L4_9ACTN</name>